<evidence type="ECO:0000256" key="3">
    <source>
        <dbReference type="ARBA" id="ARBA00011037"/>
    </source>
</evidence>
<evidence type="ECO:0000256" key="7">
    <source>
        <dbReference type="HAMAP-Rule" id="MF_00169"/>
    </source>
</evidence>
<feature type="binding site" evidence="7">
    <location>
        <position position="88"/>
    </location>
    <ligand>
        <name>substrate</name>
    </ligand>
</feature>
<keyword evidence="6 7" id="KW-0456">Lyase</keyword>
<dbReference type="EC" id="4.2.1.10" evidence="5 7"/>
<dbReference type="CDD" id="cd00466">
    <property type="entry name" value="DHQase_II"/>
    <property type="match status" value="1"/>
</dbReference>
<dbReference type="SUPFAM" id="SSF52304">
    <property type="entry name" value="Type II 3-dehydroquinate dehydratase"/>
    <property type="match status" value="1"/>
</dbReference>
<feature type="binding site" evidence="7">
    <location>
        <begin position="102"/>
        <end position="103"/>
    </location>
    <ligand>
        <name>substrate</name>
    </ligand>
</feature>
<comment type="subunit">
    <text evidence="4 7">Homododecamer.</text>
</comment>
<gene>
    <name evidence="7" type="primary">aroQ</name>
    <name evidence="8" type="ORF">SAMN02745910_04201</name>
</gene>
<organism evidence="8 9">
    <name type="scientific">Priestia endophytica DSM 13796</name>
    <dbReference type="NCBI Taxonomy" id="1121089"/>
    <lineage>
        <taxon>Bacteria</taxon>
        <taxon>Bacillati</taxon>
        <taxon>Bacillota</taxon>
        <taxon>Bacilli</taxon>
        <taxon>Bacillales</taxon>
        <taxon>Bacillaceae</taxon>
        <taxon>Priestia</taxon>
    </lineage>
</organism>
<evidence type="ECO:0000256" key="2">
    <source>
        <dbReference type="ARBA" id="ARBA00004902"/>
    </source>
</evidence>
<feature type="active site" description="Proton donor" evidence="7">
    <location>
        <position position="101"/>
    </location>
</feature>
<accession>A0A1I6BTT7</accession>
<evidence type="ECO:0000256" key="5">
    <source>
        <dbReference type="ARBA" id="ARBA00012060"/>
    </source>
</evidence>
<comment type="similarity">
    <text evidence="3 7">Belongs to the type-II 3-dehydroquinase family.</text>
</comment>
<dbReference type="NCBIfam" id="TIGR01088">
    <property type="entry name" value="aroQ"/>
    <property type="match status" value="1"/>
</dbReference>
<dbReference type="PANTHER" id="PTHR21272:SF3">
    <property type="entry name" value="CATABOLIC 3-DEHYDROQUINASE"/>
    <property type="match status" value="1"/>
</dbReference>
<protein>
    <recommendedName>
        <fullName evidence="5 7">3-dehydroquinate dehydratase</fullName>
        <shortName evidence="7">3-dehydroquinase</shortName>
        <ecNumber evidence="5 7">4.2.1.10</ecNumber>
    </recommendedName>
    <alternativeName>
        <fullName evidence="7">Type II DHQase</fullName>
    </alternativeName>
</protein>
<dbReference type="RefSeq" id="WP_061802500.1">
    <property type="nucleotide sequence ID" value="NZ_FOXX01000013.1"/>
</dbReference>
<dbReference type="InterPro" id="IPR001874">
    <property type="entry name" value="DHquinase_II"/>
</dbReference>
<evidence type="ECO:0000256" key="6">
    <source>
        <dbReference type="ARBA" id="ARBA00023239"/>
    </source>
</evidence>
<dbReference type="InterPro" id="IPR036441">
    <property type="entry name" value="DHquinase_II_sf"/>
</dbReference>
<feature type="binding site" evidence="7">
    <location>
        <position position="112"/>
    </location>
    <ligand>
        <name>substrate</name>
    </ligand>
</feature>
<dbReference type="EMBL" id="FOXX01000013">
    <property type="protein sequence ID" value="SFQ84304.1"/>
    <property type="molecule type" value="Genomic_DNA"/>
</dbReference>
<comment type="pathway">
    <text evidence="2 7">Metabolic intermediate biosynthesis; chorismate biosynthesis; chorismate from D-erythrose 4-phosphate and phosphoenolpyruvate: step 3/7.</text>
</comment>
<keyword evidence="7" id="KW-0028">Amino-acid biosynthesis</keyword>
<dbReference type="Pfam" id="PF01220">
    <property type="entry name" value="DHquinase_II"/>
    <property type="match status" value="1"/>
</dbReference>
<sequence>MTKILMLHGVNHNMFGKRDPKQYGTITLGEINDNIAQLAEELKIEVEIFQTNHEGEMVEKIHEAFLTGVDGVVLNAGAWTHYSYAIRDALAILTVPVIEIHMSNIHSREAFRHESVFAEIATGQISGFGEESYLLGIRAAVAASSNK</sequence>
<feature type="active site" description="Proton acceptor" evidence="7">
    <location>
        <position position="23"/>
    </location>
</feature>
<keyword evidence="7" id="KW-0057">Aromatic amino acid biosynthesis</keyword>
<proteinExistence type="inferred from homology"/>
<dbReference type="Proteomes" id="UP000182762">
    <property type="component" value="Unassembled WGS sequence"/>
</dbReference>
<reference evidence="8 9" key="1">
    <citation type="submission" date="2016-10" db="EMBL/GenBank/DDBJ databases">
        <authorList>
            <person name="Varghese N."/>
            <person name="Submissions S."/>
        </authorList>
    </citation>
    <scope>NUCLEOTIDE SEQUENCE [LARGE SCALE GENOMIC DNA]</scope>
    <source>
        <strain evidence="8 9">DSM 13796</strain>
    </source>
</reference>
<feature type="site" description="Transition state stabilizer" evidence="7">
    <location>
        <position position="18"/>
    </location>
</feature>
<comment type="function">
    <text evidence="7">Catalyzes a trans-dehydration via an enolate intermediate.</text>
</comment>
<feature type="binding site" evidence="7">
    <location>
        <position position="75"/>
    </location>
    <ligand>
        <name>substrate</name>
    </ligand>
</feature>
<feature type="binding site" evidence="7">
    <location>
        <position position="81"/>
    </location>
    <ligand>
        <name>substrate</name>
    </ligand>
</feature>
<name>A0A1I6BTT7_9BACI</name>
<evidence type="ECO:0000256" key="4">
    <source>
        <dbReference type="ARBA" id="ARBA00011193"/>
    </source>
</evidence>
<dbReference type="HAMAP" id="MF_00169">
    <property type="entry name" value="AroQ"/>
    <property type="match status" value="1"/>
</dbReference>
<dbReference type="NCBIfam" id="NF003807">
    <property type="entry name" value="PRK05395.1-4"/>
    <property type="match status" value="1"/>
</dbReference>
<comment type="caution">
    <text evidence="8">The sequence shown here is derived from an EMBL/GenBank/DDBJ whole genome shotgun (WGS) entry which is preliminary data.</text>
</comment>
<comment type="catalytic activity">
    <reaction evidence="1 7">
        <text>3-dehydroquinate = 3-dehydroshikimate + H2O</text>
        <dbReference type="Rhea" id="RHEA:21096"/>
        <dbReference type="ChEBI" id="CHEBI:15377"/>
        <dbReference type="ChEBI" id="CHEBI:16630"/>
        <dbReference type="ChEBI" id="CHEBI:32364"/>
        <dbReference type="EC" id="4.2.1.10"/>
    </reaction>
</comment>
<dbReference type="PANTHER" id="PTHR21272">
    <property type="entry name" value="CATABOLIC 3-DEHYDROQUINASE"/>
    <property type="match status" value="1"/>
</dbReference>
<evidence type="ECO:0000313" key="8">
    <source>
        <dbReference type="EMBL" id="SFQ84304.1"/>
    </source>
</evidence>
<evidence type="ECO:0000256" key="1">
    <source>
        <dbReference type="ARBA" id="ARBA00001864"/>
    </source>
</evidence>
<dbReference type="GeneID" id="93712761"/>
<dbReference type="Gene3D" id="3.40.50.9100">
    <property type="entry name" value="Dehydroquinase, class II"/>
    <property type="match status" value="1"/>
</dbReference>
<dbReference type="NCBIfam" id="NF003805">
    <property type="entry name" value="PRK05395.1-2"/>
    <property type="match status" value="1"/>
</dbReference>
<dbReference type="PIRSF" id="PIRSF001399">
    <property type="entry name" value="DHquinase_II"/>
    <property type="match status" value="1"/>
</dbReference>
<evidence type="ECO:0000313" key="9">
    <source>
        <dbReference type="Proteomes" id="UP000182762"/>
    </source>
</evidence>
<keyword evidence="9" id="KW-1185">Reference proteome</keyword>